<keyword evidence="1" id="KW-1185">Reference proteome</keyword>
<dbReference type="Proteomes" id="UP000790787">
    <property type="component" value="Chromosome 12"/>
</dbReference>
<organism evidence="1 2">
    <name type="scientific">Nicotiana tabacum</name>
    <name type="common">Common tobacco</name>
    <dbReference type="NCBI Taxonomy" id="4097"/>
    <lineage>
        <taxon>Eukaryota</taxon>
        <taxon>Viridiplantae</taxon>
        <taxon>Streptophyta</taxon>
        <taxon>Embryophyta</taxon>
        <taxon>Tracheophyta</taxon>
        <taxon>Spermatophyta</taxon>
        <taxon>Magnoliopsida</taxon>
        <taxon>eudicotyledons</taxon>
        <taxon>Gunneridae</taxon>
        <taxon>Pentapetalae</taxon>
        <taxon>asterids</taxon>
        <taxon>lamiids</taxon>
        <taxon>Solanales</taxon>
        <taxon>Solanaceae</taxon>
        <taxon>Nicotianoideae</taxon>
        <taxon>Nicotianeae</taxon>
        <taxon>Nicotiana</taxon>
    </lineage>
</organism>
<sequence length="640" mass="71327">MARTRTPSAAGRQTAPQPEVENMGQPQAAMPDQVQEQGVQDAPSPVPIVVPIVALPADAVARLLNMLEALVPTQGGSSAPQATLETQEPAQTQTFENKEVSLQEFLKLKSPKFTGSDNSEDPQSFLDETLKALRALGCSSERSVELAAYKLEDMANTWYETVLLGRPIGATPLTWDEFTKLFMNYFLPESLMQKYTKNFEKLVQTPDMDVSTYNTKFCKLARYAPYLVPTEEARVQRFVDGLVDRLYIVVAPQMKTLAYSDAVDLARKIENKGRDERAASDLRKKAKTGGSFSGGFDENRRAGSQGQQQQGSQTGTHLSSQSIYMPHYRQGTTRPSSSGHRNFGQIYAITLVCQTCGRSHLGQCHVLIGDCFRCGQLGHHLRDFPQPPRNFSQAFIQSAAPTQTTGILSVRSFDALALIDPRYTHSYVSSYFALRFSRQPELLNDPFLVATPVGGSLLAEYVYRACQIQVEGRDTLADLIVLDMVDFDMLIGMGWLSSCYAMFDCHAKIVKFEIPNKPSFILKGGQVPETCKVVYFMKDQRLLKKGCFGLLAIVNDTRKETVSIENVLVVREFSDVFPEDLPGLPPVREIDFDLKKTKAVQKWPKPTSPTEIRSFLGLAGYYRHFVQDFSRIAAPLTKLT</sequence>
<accession>A0AC58SEI0</accession>
<protein>
    <submittedName>
        <fullName evidence="2">Uncharacterized protein LOC142167130</fullName>
    </submittedName>
</protein>
<evidence type="ECO:0000313" key="2">
    <source>
        <dbReference type="RefSeq" id="XP_075083388.1"/>
    </source>
</evidence>
<reference evidence="2" key="2">
    <citation type="submission" date="2025-08" db="UniProtKB">
        <authorList>
            <consortium name="RefSeq"/>
        </authorList>
    </citation>
    <scope>IDENTIFICATION</scope>
    <source>
        <tissue evidence="2">Leaf</tissue>
    </source>
</reference>
<proteinExistence type="predicted"/>
<gene>
    <name evidence="2" type="primary">LOC142167130</name>
</gene>
<evidence type="ECO:0000313" key="1">
    <source>
        <dbReference type="Proteomes" id="UP000790787"/>
    </source>
</evidence>
<dbReference type="RefSeq" id="XP_075083388.1">
    <property type="nucleotide sequence ID" value="XM_075227287.1"/>
</dbReference>
<name>A0AC58SEI0_TOBAC</name>
<reference evidence="1" key="1">
    <citation type="journal article" date="2014" name="Nat. Commun.">
        <title>The tobacco genome sequence and its comparison with those of tomato and potato.</title>
        <authorList>
            <person name="Sierro N."/>
            <person name="Battey J.N."/>
            <person name="Ouadi S."/>
            <person name="Bakaher N."/>
            <person name="Bovet L."/>
            <person name="Willig A."/>
            <person name="Goepfert S."/>
            <person name="Peitsch M.C."/>
            <person name="Ivanov N.V."/>
        </authorList>
    </citation>
    <scope>NUCLEOTIDE SEQUENCE [LARGE SCALE GENOMIC DNA]</scope>
</reference>